<sequence length="275" mass="28735">MLLFRLSNFHVTMQTRHLARQLSSLEHARRYDTSRVLRQRAPAPAVRHLSSLRSTKGDRPGSESDKSWGEIIGDAAGVAKSVFNKIKDTATSLLPSTSGQQSAKPATTAKPEAPLGPSLGGGGGLLPNLIGRAVGGMVSSALSSLSKQLEEAAREQAGAYEEAVAKMQDSAKLRARLGTVTVGPVMSQSSSSSSINGVVTRQVALMMPVYGSLGVSGTAQVTVVQGPQQQTQTMQISVRTSDGAVVQVDDGGRGPGGGRSGRGQVIDVEFREVDK</sequence>
<feature type="region of interest" description="Disordered" evidence="1">
    <location>
        <begin position="93"/>
        <end position="120"/>
    </location>
</feature>
<proteinExistence type="predicted"/>
<evidence type="ECO:0000313" key="3">
    <source>
        <dbReference type="Proteomes" id="UP001165080"/>
    </source>
</evidence>
<keyword evidence="3" id="KW-1185">Reference proteome</keyword>
<accession>A0A9W6F6J0</accession>
<protein>
    <submittedName>
        <fullName evidence="2">Uncharacterized protein</fullName>
    </submittedName>
</protein>
<gene>
    <name evidence="2" type="primary">PLEST010738</name>
    <name evidence="2" type="ORF">PLESTB_001347500</name>
</gene>
<feature type="compositionally biased region" description="Polar residues" evidence="1">
    <location>
        <begin position="93"/>
        <end position="102"/>
    </location>
</feature>
<organism evidence="2 3">
    <name type="scientific">Pleodorina starrii</name>
    <dbReference type="NCBI Taxonomy" id="330485"/>
    <lineage>
        <taxon>Eukaryota</taxon>
        <taxon>Viridiplantae</taxon>
        <taxon>Chlorophyta</taxon>
        <taxon>core chlorophytes</taxon>
        <taxon>Chlorophyceae</taxon>
        <taxon>CS clade</taxon>
        <taxon>Chlamydomonadales</taxon>
        <taxon>Volvocaceae</taxon>
        <taxon>Pleodorina</taxon>
    </lineage>
</organism>
<comment type="caution">
    <text evidence="2">The sequence shown here is derived from an EMBL/GenBank/DDBJ whole genome shotgun (WGS) entry which is preliminary data.</text>
</comment>
<dbReference type="OrthoDB" id="537776at2759"/>
<dbReference type="Proteomes" id="UP001165080">
    <property type="component" value="Unassembled WGS sequence"/>
</dbReference>
<evidence type="ECO:0000313" key="2">
    <source>
        <dbReference type="EMBL" id="GLC58332.1"/>
    </source>
</evidence>
<dbReference type="EMBL" id="BRXU01000022">
    <property type="protein sequence ID" value="GLC58332.1"/>
    <property type="molecule type" value="Genomic_DNA"/>
</dbReference>
<name>A0A9W6F6J0_9CHLO</name>
<feature type="compositionally biased region" description="Basic and acidic residues" evidence="1">
    <location>
        <begin position="55"/>
        <end position="68"/>
    </location>
</feature>
<feature type="region of interest" description="Disordered" evidence="1">
    <location>
        <begin position="39"/>
        <end position="68"/>
    </location>
</feature>
<feature type="compositionally biased region" description="Low complexity" evidence="1">
    <location>
        <begin position="103"/>
        <end position="117"/>
    </location>
</feature>
<dbReference type="AlphaFoldDB" id="A0A9W6F6J0"/>
<reference evidence="2 3" key="1">
    <citation type="journal article" date="2023" name="Commun. Biol.">
        <title>Reorganization of the ancestral sex-determining regions during the evolution of trioecy in Pleodorina starrii.</title>
        <authorList>
            <person name="Takahashi K."/>
            <person name="Suzuki S."/>
            <person name="Kawai-Toyooka H."/>
            <person name="Yamamoto K."/>
            <person name="Hamaji T."/>
            <person name="Ootsuki R."/>
            <person name="Yamaguchi H."/>
            <person name="Kawachi M."/>
            <person name="Higashiyama T."/>
            <person name="Nozaki H."/>
        </authorList>
    </citation>
    <scope>NUCLEOTIDE SEQUENCE [LARGE SCALE GENOMIC DNA]</scope>
    <source>
        <strain evidence="2 3">NIES-4479</strain>
    </source>
</reference>
<evidence type="ECO:0000256" key="1">
    <source>
        <dbReference type="SAM" id="MobiDB-lite"/>
    </source>
</evidence>